<evidence type="ECO:0000313" key="2">
    <source>
        <dbReference type="EMBL" id="KAK4425820.1"/>
    </source>
</evidence>
<dbReference type="PANTHER" id="PTHR31672:SF13">
    <property type="entry name" value="F-BOX PROTEIN CPR30-LIKE"/>
    <property type="match status" value="1"/>
</dbReference>
<name>A0AAE1Y956_9LAMI</name>
<keyword evidence="3" id="KW-1185">Reference proteome</keyword>
<dbReference type="PANTHER" id="PTHR31672">
    <property type="entry name" value="BNACNNG10540D PROTEIN"/>
    <property type="match status" value="1"/>
</dbReference>
<dbReference type="Proteomes" id="UP001293254">
    <property type="component" value="Unassembled WGS sequence"/>
</dbReference>
<protein>
    <submittedName>
        <fullName evidence="2">F-box protein CPR1</fullName>
    </submittedName>
</protein>
<reference evidence="2" key="1">
    <citation type="submission" date="2020-06" db="EMBL/GenBank/DDBJ databases">
        <authorList>
            <person name="Li T."/>
            <person name="Hu X."/>
            <person name="Zhang T."/>
            <person name="Song X."/>
            <person name="Zhang H."/>
            <person name="Dai N."/>
            <person name="Sheng W."/>
            <person name="Hou X."/>
            <person name="Wei L."/>
        </authorList>
    </citation>
    <scope>NUCLEOTIDE SEQUENCE</scope>
    <source>
        <strain evidence="2">3651</strain>
        <tissue evidence="2">Leaf</tissue>
    </source>
</reference>
<evidence type="ECO:0000259" key="1">
    <source>
        <dbReference type="Pfam" id="PF07734"/>
    </source>
</evidence>
<gene>
    <name evidence="2" type="ORF">Salat_1776000</name>
</gene>
<comment type="caution">
    <text evidence="2">The sequence shown here is derived from an EMBL/GenBank/DDBJ whole genome shotgun (WGS) entry which is preliminary data.</text>
</comment>
<sequence length="192" mass="21865">MGDTIWMTLPGVVLREWTQVVGSSDGLVLMVLEDFYKFLVNPITRQKVKVPETPLALKRMESFNMHGFGYDSSSDDYKIVTLSRYDTANEHRSNDTFVDVYSVKKGVWKRVDNSPYDHVVPRLPRWATNIRTLSPGVFLNGTIHWLARSRTQSVIAAFNLAHEVFVEIPASSVVDVHMLSSISLWFLEVVFA</sequence>
<dbReference type="Pfam" id="PF07734">
    <property type="entry name" value="FBA_1"/>
    <property type="match status" value="1"/>
</dbReference>
<feature type="domain" description="F-box associated beta-propeller type 1" evidence="1">
    <location>
        <begin position="21"/>
        <end position="171"/>
    </location>
</feature>
<dbReference type="AlphaFoldDB" id="A0AAE1Y956"/>
<organism evidence="2 3">
    <name type="scientific">Sesamum alatum</name>
    <dbReference type="NCBI Taxonomy" id="300844"/>
    <lineage>
        <taxon>Eukaryota</taxon>
        <taxon>Viridiplantae</taxon>
        <taxon>Streptophyta</taxon>
        <taxon>Embryophyta</taxon>
        <taxon>Tracheophyta</taxon>
        <taxon>Spermatophyta</taxon>
        <taxon>Magnoliopsida</taxon>
        <taxon>eudicotyledons</taxon>
        <taxon>Gunneridae</taxon>
        <taxon>Pentapetalae</taxon>
        <taxon>asterids</taxon>
        <taxon>lamiids</taxon>
        <taxon>Lamiales</taxon>
        <taxon>Pedaliaceae</taxon>
        <taxon>Sesamum</taxon>
    </lineage>
</organism>
<dbReference type="NCBIfam" id="TIGR01640">
    <property type="entry name" value="F_box_assoc_1"/>
    <property type="match status" value="1"/>
</dbReference>
<accession>A0AAE1Y956</accession>
<dbReference type="InterPro" id="IPR017451">
    <property type="entry name" value="F-box-assoc_interact_dom"/>
</dbReference>
<dbReference type="InterPro" id="IPR050796">
    <property type="entry name" value="SCF_F-box_component"/>
</dbReference>
<evidence type="ECO:0000313" key="3">
    <source>
        <dbReference type="Proteomes" id="UP001293254"/>
    </source>
</evidence>
<proteinExistence type="predicted"/>
<dbReference type="InterPro" id="IPR006527">
    <property type="entry name" value="F-box-assoc_dom_typ1"/>
</dbReference>
<dbReference type="EMBL" id="JACGWO010000006">
    <property type="protein sequence ID" value="KAK4425820.1"/>
    <property type="molecule type" value="Genomic_DNA"/>
</dbReference>
<reference evidence="2" key="2">
    <citation type="journal article" date="2024" name="Plant">
        <title>Genomic evolution and insights into agronomic trait innovations of Sesamum species.</title>
        <authorList>
            <person name="Miao H."/>
            <person name="Wang L."/>
            <person name="Qu L."/>
            <person name="Liu H."/>
            <person name="Sun Y."/>
            <person name="Le M."/>
            <person name="Wang Q."/>
            <person name="Wei S."/>
            <person name="Zheng Y."/>
            <person name="Lin W."/>
            <person name="Duan Y."/>
            <person name="Cao H."/>
            <person name="Xiong S."/>
            <person name="Wang X."/>
            <person name="Wei L."/>
            <person name="Li C."/>
            <person name="Ma Q."/>
            <person name="Ju M."/>
            <person name="Zhao R."/>
            <person name="Li G."/>
            <person name="Mu C."/>
            <person name="Tian Q."/>
            <person name="Mei H."/>
            <person name="Zhang T."/>
            <person name="Gao T."/>
            <person name="Zhang H."/>
        </authorList>
    </citation>
    <scope>NUCLEOTIDE SEQUENCE</scope>
    <source>
        <strain evidence="2">3651</strain>
    </source>
</reference>